<evidence type="ECO:0000313" key="8">
    <source>
        <dbReference type="EMBL" id="CEH19164.1"/>
    </source>
</evidence>
<evidence type="ECO:0000256" key="7">
    <source>
        <dbReference type="SAM" id="Phobius"/>
    </source>
</evidence>
<comment type="subcellular location">
    <subcellularLocation>
        <location evidence="1">Membrane</location>
    </subcellularLocation>
</comment>
<dbReference type="OrthoDB" id="2152119at2759"/>
<evidence type="ECO:0000313" key="9">
    <source>
        <dbReference type="Proteomes" id="UP000054845"/>
    </source>
</evidence>
<sequence length="344" mass="37952">MSKLMRNGVPRKDNGDIDWTPRRHHGWTGFIMVLGFLFPPLAVCARFGVGTDFFINLILTICGYFPGHGHNFFVQNIRNNDNHPNRTPKWAKRYGLVDDAYDKRRAKKRAWTGRYNDQLSERRMYDDNGNPTTYDYDHRFEDGDVGGAQRRAAAAAARRQNALDGEQFYGEDAQQQKRNEWDGDAYDRQRNGSNASLGAGDDGLLPGAGEAARRKAKNKSALRGRGGKKDRHARTDDIMGTPADEYGAGSNGYSGDSNADPLSHDLYGGGSGGASRLANGRRQDSLADSLDDEGPEDPVANYGRSAAPNGRSGASKRLPDAPTHQPASQPRQREHDIMAANHEF</sequence>
<feature type="compositionally biased region" description="Basic residues" evidence="6">
    <location>
        <begin position="214"/>
        <end position="232"/>
    </location>
</feature>
<dbReference type="GO" id="GO:0016020">
    <property type="term" value="C:membrane"/>
    <property type="evidence" value="ECO:0007669"/>
    <property type="project" value="UniProtKB-SubCell"/>
</dbReference>
<reference evidence="8 9" key="1">
    <citation type="submission" date="2014-09" db="EMBL/GenBank/DDBJ databases">
        <authorList>
            <person name="Magalhaes I.L.F."/>
            <person name="Oliveira U."/>
            <person name="Santos F.R."/>
            <person name="Vidigal T.H.D.A."/>
            <person name="Brescovit A.D."/>
            <person name="Santos A.J."/>
        </authorList>
    </citation>
    <scope>NUCLEOTIDE SEQUENCE [LARGE SCALE GENOMIC DNA]</scope>
</reference>
<dbReference type="PANTHER" id="PTHR21659:SF63">
    <property type="entry name" value="PLASMA MEMBRANE PROTEOLIPID PMP3"/>
    <property type="match status" value="1"/>
</dbReference>
<organism evidence="8 9">
    <name type="scientific">Ceraceosorus bombacis</name>
    <dbReference type="NCBI Taxonomy" id="401625"/>
    <lineage>
        <taxon>Eukaryota</taxon>
        <taxon>Fungi</taxon>
        <taxon>Dikarya</taxon>
        <taxon>Basidiomycota</taxon>
        <taxon>Ustilaginomycotina</taxon>
        <taxon>Exobasidiomycetes</taxon>
        <taxon>Ceraceosorales</taxon>
        <taxon>Ceraceosoraceae</taxon>
        <taxon>Ceraceosorus</taxon>
    </lineage>
</organism>
<protein>
    <submittedName>
        <fullName evidence="8">Protein</fullName>
    </submittedName>
</protein>
<dbReference type="AlphaFoldDB" id="A0A0P1BSM0"/>
<feature type="transmembrane region" description="Helical" evidence="7">
    <location>
        <begin position="27"/>
        <end position="49"/>
    </location>
</feature>
<keyword evidence="9" id="KW-1185">Reference proteome</keyword>
<proteinExistence type="inferred from homology"/>
<feature type="compositionally biased region" description="Basic and acidic residues" evidence="6">
    <location>
        <begin position="174"/>
        <end position="190"/>
    </location>
</feature>
<dbReference type="Pfam" id="PF01679">
    <property type="entry name" value="Pmp3"/>
    <property type="match status" value="1"/>
</dbReference>
<feature type="compositionally biased region" description="Low complexity" evidence="6">
    <location>
        <begin position="195"/>
        <end position="210"/>
    </location>
</feature>
<comment type="similarity">
    <text evidence="2">Belongs to the UPF0057 (PMP3) family.</text>
</comment>
<evidence type="ECO:0000256" key="3">
    <source>
        <dbReference type="ARBA" id="ARBA00022692"/>
    </source>
</evidence>
<feature type="region of interest" description="Disordered" evidence="6">
    <location>
        <begin position="164"/>
        <end position="344"/>
    </location>
</feature>
<feature type="compositionally biased region" description="Basic and acidic residues" evidence="6">
    <location>
        <begin position="331"/>
        <end position="344"/>
    </location>
</feature>
<evidence type="ECO:0000256" key="2">
    <source>
        <dbReference type="ARBA" id="ARBA00009530"/>
    </source>
</evidence>
<dbReference type="PANTHER" id="PTHR21659">
    <property type="entry name" value="HYDROPHOBIC PROTEIN RCI2 LOW TEMPERATURE AND SALT RESPONSIVE PROTEIN LTI6 -RELATED"/>
    <property type="match status" value="1"/>
</dbReference>
<keyword evidence="3 7" id="KW-0812">Transmembrane</keyword>
<evidence type="ECO:0000256" key="6">
    <source>
        <dbReference type="SAM" id="MobiDB-lite"/>
    </source>
</evidence>
<accession>A0A0P1BSM0</accession>
<evidence type="ECO:0000256" key="4">
    <source>
        <dbReference type="ARBA" id="ARBA00022989"/>
    </source>
</evidence>
<keyword evidence="4 7" id="KW-1133">Transmembrane helix</keyword>
<evidence type="ECO:0000256" key="1">
    <source>
        <dbReference type="ARBA" id="ARBA00004370"/>
    </source>
</evidence>
<dbReference type="Proteomes" id="UP000054845">
    <property type="component" value="Unassembled WGS sequence"/>
</dbReference>
<dbReference type="InterPro" id="IPR000612">
    <property type="entry name" value="PMP3"/>
</dbReference>
<evidence type="ECO:0000256" key="5">
    <source>
        <dbReference type="ARBA" id="ARBA00023136"/>
    </source>
</evidence>
<name>A0A0P1BSM0_9BASI</name>
<dbReference type="EMBL" id="CCYA01000277">
    <property type="protein sequence ID" value="CEH19164.1"/>
    <property type="molecule type" value="Genomic_DNA"/>
</dbReference>
<keyword evidence="5 7" id="KW-0472">Membrane</keyword>